<gene>
    <name evidence="6" type="ORF">EWM64_g8271</name>
</gene>
<evidence type="ECO:0000256" key="3">
    <source>
        <dbReference type="ARBA" id="ARBA00044493"/>
    </source>
</evidence>
<evidence type="ECO:0000256" key="5">
    <source>
        <dbReference type="PROSITE-ProRule" id="PRU00708"/>
    </source>
</evidence>
<evidence type="ECO:0000256" key="2">
    <source>
        <dbReference type="ARBA" id="ARBA00022737"/>
    </source>
</evidence>
<proteinExistence type="inferred from homology"/>
<reference evidence="6 7" key="1">
    <citation type="submission" date="2019-02" db="EMBL/GenBank/DDBJ databases">
        <title>Genome sequencing of the rare red list fungi Hericium alpestre (H. flagellum).</title>
        <authorList>
            <person name="Buettner E."/>
            <person name="Kellner H."/>
        </authorList>
    </citation>
    <scope>NUCLEOTIDE SEQUENCE [LARGE SCALE GENOMIC DNA]</scope>
    <source>
        <strain evidence="6 7">DSM 108284</strain>
    </source>
</reference>
<comment type="subunit">
    <text evidence="4">Binds to mitochondrial small subunit 15S rRNA.</text>
</comment>
<comment type="caution">
    <text evidence="6">The sequence shown here is derived from an EMBL/GenBank/DDBJ whole genome shotgun (WGS) entry which is preliminary data.</text>
</comment>
<evidence type="ECO:0000256" key="4">
    <source>
        <dbReference type="ARBA" id="ARBA00044511"/>
    </source>
</evidence>
<organism evidence="6 7">
    <name type="scientific">Hericium alpestre</name>
    <dbReference type="NCBI Taxonomy" id="135208"/>
    <lineage>
        <taxon>Eukaryota</taxon>
        <taxon>Fungi</taxon>
        <taxon>Dikarya</taxon>
        <taxon>Basidiomycota</taxon>
        <taxon>Agaricomycotina</taxon>
        <taxon>Agaricomycetes</taxon>
        <taxon>Russulales</taxon>
        <taxon>Hericiaceae</taxon>
        <taxon>Hericium</taxon>
    </lineage>
</organism>
<comment type="function">
    <text evidence="3">Regulates mitochondrial small subunit maturation by controlling 15S rRNA 5'-end processing. Localizes to the 5' precursor of the 15S rRNA in a position that is subsequently occupied by mS47 in the mature yeast mtSSU. Uses structure and sequence-specific RNA recognition, binding to a single-stranded region of the precursor and specifically recognizing bases -6 to -1. The exchange of Ccm1 for mS47 is coupled to the irreversible removal of precursor rRNA that is accompanied by conformational changes of the mitoribosomal proteins uS5m and mS26. These conformational changes signal completion of 5'-end rRNA processing through protection of the mature 5'-end of the 15S rRNA and stabilization of mS47. The removal of the 5' precursor together with the dissociation of Ccm1 may be catalyzed by the 5'-3' exoribonuclease Pet127. Involved in the specific removal of group I introns in mitochondrial encoded transcripts.</text>
</comment>
<dbReference type="Gene3D" id="1.25.40.10">
    <property type="entry name" value="Tetratricopeptide repeat domain"/>
    <property type="match status" value="1"/>
</dbReference>
<keyword evidence="7" id="KW-1185">Reference proteome</keyword>
<keyword evidence="2" id="KW-0677">Repeat</keyword>
<evidence type="ECO:0008006" key="8">
    <source>
        <dbReference type="Google" id="ProtNLM"/>
    </source>
</evidence>
<feature type="repeat" description="PPR" evidence="5">
    <location>
        <begin position="11"/>
        <end position="45"/>
    </location>
</feature>
<dbReference type="EMBL" id="SFCI01001449">
    <property type="protein sequence ID" value="TFY75742.1"/>
    <property type="molecule type" value="Genomic_DNA"/>
</dbReference>
<dbReference type="OrthoDB" id="185373at2759"/>
<feature type="non-terminal residue" evidence="6">
    <location>
        <position position="244"/>
    </location>
</feature>
<dbReference type="Proteomes" id="UP000298061">
    <property type="component" value="Unassembled WGS sequence"/>
</dbReference>
<dbReference type="PROSITE" id="PS51375">
    <property type="entry name" value="PPR"/>
    <property type="match status" value="1"/>
</dbReference>
<dbReference type="AlphaFoldDB" id="A0A4Y9ZLU0"/>
<comment type="similarity">
    <text evidence="1">Belongs to the CCM1 family.</text>
</comment>
<accession>A0A4Y9ZLU0</accession>
<dbReference type="NCBIfam" id="TIGR00756">
    <property type="entry name" value="PPR"/>
    <property type="match status" value="1"/>
</dbReference>
<dbReference type="Pfam" id="PF13041">
    <property type="entry name" value="PPR_2"/>
    <property type="match status" value="1"/>
</dbReference>
<name>A0A4Y9ZLU0_9AGAM</name>
<dbReference type="InterPro" id="IPR011990">
    <property type="entry name" value="TPR-like_helical_dom_sf"/>
</dbReference>
<dbReference type="STRING" id="135208.A0A4Y9ZLU0"/>
<protein>
    <recommendedName>
        <fullName evidence="8">Pentacotripeptide-repeat region of PRORP domain-containing protein</fullName>
    </recommendedName>
</protein>
<dbReference type="InterPro" id="IPR002885">
    <property type="entry name" value="PPR_rpt"/>
</dbReference>
<dbReference type="PANTHER" id="PTHR47936">
    <property type="entry name" value="PPR_LONG DOMAIN-CONTAINING PROTEIN"/>
    <property type="match status" value="1"/>
</dbReference>
<evidence type="ECO:0000313" key="7">
    <source>
        <dbReference type="Proteomes" id="UP000298061"/>
    </source>
</evidence>
<evidence type="ECO:0000313" key="6">
    <source>
        <dbReference type="EMBL" id="TFY75742.1"/>
    </source>
</evidence>
<dbReference type="PANTHER" id="PTHR47936:SF1">
    <property type="entry name" value="PENTATRICOPEPTIDE REPEAT-CONTAINING PROTEIN GUN1, CHLOROPLASTIC"/>
    <property type="match status" value="1"/>
</dbReference>
<evidence type="ECO:0000256" key="1">
    <source>
        <dbReference type="ARBA" id="ARBA00006192"/>
    </source>
</evidence>
<sequence>MLKTSPNDAQNVKVWNTLIQQCMSAGKYKLAYSLFVDMGRRGFKPSFRTYGTMMSGYARIEDWSQYSKQLENVDAVYQRMIDYLQSSRDLSRSERPTYLFPVALYIEILGNAGRQQDAFDVFHELPQDGLLAPNDKIYSSLLSAVAKRAPSSDSPEDKESARSQSINEVTYVWRRIARSSELDPDFTLTVRAVEAAISVLATGKADEQKLLFEIIREYFGLTRPTEAGVTPKLELNHQALSTVL</sequence>